<evidence type="ECO:0000256" key="1">
    <source>
        <dbReference type="SAM" id="Phobius"/>
    </source>
</evidence>
<dbReference type="RefSeq" id="WP_284207982.1">
    <property type="nucleotide sequence ID" value="NZ_BSSU01000010.1"/>
</dbReference>
<reference evidence="2 3" key="1">
    <citation type="submission" date="2023-03" db="EMBL/GenBank/DDBJ databases">
        <title>Draft genome sequence of Thalassotalea eurytherma JCM 18482T.</title>
        <authorList>
            <person name="Sawabe T."/>
        </authorList>
    </citation>
    <scope>NUCLEOTIDE SEQUENCE [LARGE SCALE GENOMIC DNA]</scope>
    <source>
        <strain evidence="2 3">JCM 18482</strain>
    </source>
</reference>
<organism evidence="2 3">
    <name type="scientific">Thalassotalea eurytherma</name>
    <dbReference type="NCBI Taxonomy" id="1144278"/>
    <lineage>
        <taxon>Bacteria</taxon>
        <taxon>Pseudomonadati</taxon>
        <taxon>Pseudomonadota</taxon>
        <taxon>Gammaproteobacteria</taxon>
        <taxon>Alteromonadales</taxon>
        <taxon>Colwelliaceae</taxon>
        <taxon>Thalassotalea</taxon>
    </lineage>
</organism>
<dbReference type="InterPro" id="IPR021813">
    <property type="entry name" value="DUF3392"/>
</dbReference>
<evidence type="ECO:0000313" key="2">
    <source>
        <dbReference type="EMBL" id="GLX82614.1"/>
    </source>
</evidence>
<feature type="transmembrane region" description="Helical" evidence="1">
    <location>
        <begin position="20"/>
        <end position="40"/>
    </location>
</feature>
<proteinExistence type="predicted"/>
<dbReference type="Proteomes" id="UP001157133">
    <property type="component" value="Unassembled WGS sequence"/>
</dbReference>
<keyword evidence="1" id="KW-0812">Transmembrane</keyword>
<gene>
    <name evidence="2" type="ORF">theurythT_20660</name>
</gene>
<protein>
    <recommendedName>
        <fullName evidence="4">DUF3392 domain-containing protein</fullName>
    </recommendedName>
</protein>
<evidence type="ECO:0008006" key="4">
    <source>
        <dbReference type="Google" id="ProtNLM"/>
    </source>
</evidence>
<keyword evidence="1" id="KW-0472">Membrane</keyword>
<evidence type="ECO:0000313" key="3">
    <source>
        <dbReference type="Proteomes" id="UP001157133"/>
    </source>
</evidence>
<dbReference type="EMBL" id="BSSU01000010">
    <property type="protein sequence ID" value="GLX82614.1"/>
    <property type="molecule type" value="Genomic_DNA"/>
</dbReference>
<feature type="transmembrane region" description="Helical" evidence="1">
    <location>
        <begin position="52"/>
        <end position="75"/>
    </location>
</feature>
<accession>A0ABQ6H524</accession>
<sequence>MTDVLLDFLLDIGAWFKPYQYQAAMAIVATLLVLFGNQINSHIKKMFAGYHFIVRTIAFVLVCAFGYGLATVWLTAVLNEQLAKVPLAYLVPVHLVIFIAMGIHAQKQRHI</sequence>
<feature type="transmembrane region" description="Helical" evidence="1">
    <location>
        <begin position="87"/>
        <end position="105"/>
    </location>
</feature>
<name>A0ABQ6H524_9GAMM</name>
<dbReference type="Pfam" id="PF11872">
    <property type="entry name" value="DUF3392"/>
    <property type="match status" value="1"/>
</dbReference>
<keyword evidence="3" id="KW-1185">Reference proteome</keyword>
<keyword evidence="1" id="KW-1133">Transmembrane helix</keyword>
<comment type="caution">
    <text evidence="2">The sequence shown here is derived from an EMBL/GenBank/DDBJ whole genome shotgun (WGS) entry which is preliminary data.</text>
</comment>